<feature type="domain" description="HTH cro/C1-type" evidence="1">
    <location>
        <begin position="4"/>
        <end position="33"/>
    </location>
</feature>
<dbReference type="KEGG" id="cdf:CD630_09071"/>
<dbReference type="Pfam" id="PF12844">
    <property type="entry name" value="HTH_19"/>
    <property type="match status" value="1"/>
</dbReference>
<dbReference type="RefSeq" id="WP_011860987.1">
    <property type="nucleotide sequence ID" value="NC_009089.1"/>
</dbReference>
<dbReference type="SMART" id="SM00530">
    <property type="entry name" value="HTH_XRE"/>
    <property type="match status" value="1"/>
</dbReference>
<organism evidence="2 3">
    <name type="scientific">Clostridioides difficile (strain 630)</name>
    <name type="common">Peptoclostridium difficile</name>
    <dbReference type="NCBI Taxonomy" id="272563"/>
    <lineage>
        <taxon>Bacteria</taxon>
        <taxon>Bacillati</taxon>
        <taxon>Bacillota</taxon>
        <taxon>Clostridia</taxon>
        <taxon>Peptostreptococcales</taxon>
        <taxon>Peptostreptococcaceae</taxon>
        <taxon>Clostridioides</taxon>
    </lineage>
</organism>
<dbReference type="BioCyc" id="PDIF272563:G12WB-1015-MONOMER"/>
<dbReference type="GO" id="GO:0003677">
    <property type="term" value="F:DNA binding"/>
    <property type="evidence" value="ECO:0007669"/>
    <property type="project" value="InterPro"/>
</dbReference>
<proteinExistence type="predicted"/>
<dbReference type="PROSITE" id="PS50943">
    <property type="entry name" value="HTH_CROC1"/>
    <property type="match status" value="1"/>
</dbReference>
<reference evidence="2 3" key="1">
    <citation type="journal article" date="2006" name="Nat. Genet.">
        <title>The multidrug-resistant human pathogen Clostridium difficile has a highly mobile, mosaic genome.</title>
        <authorList>
            <person name="Sebaihia M."/>
            <person name="Wren B.W."/>
            <person name="Mullany P."/>
            <person name="Fairweather N.F."/>
            <person name="Minton N."/>
            <person name="Stabler R."/>
            <person name="Thomson N.R."/>
            <person name="Roberts A.P."/>
            <person name="Cerdeno-Tarraga A.M."/>
            <person name="Wang H."/>
            <person name="Holden M.T.G."/>
            <person name="Wright A."/>
            <person name="Churcher C."/>
            <person name="Quail M.A."/>
            <person name="Baker S."/>
            <person name="Bason N."/>
            <person name="Brooks K."/>
            <person name="Chillingworth T."/>
            <person name="Cronin A."/>
            <person name="Davis P."/>
            <person name="Dowd L."/>
            <person name="Fraser A."/>
            <person name="Feltwell T."/>
            <person name="Hance Z."/>
            <person name="Holroyd S."/>
            <person name="Jagels K."/>
            <person name="Moule S."/>
            <person name="Mungall K."/>
            <person name="Price C."/>
            <person name="Rabbinowitsch R."/>
            <person name="Sharp S."/>
            <person name="Simmonds M."/>
            <person name="Steven K."/>
            <person name="Unwin L."/>
            <person name="Whithead S."/>
            <person name="Dupuy B."/>
            <person name="Dougan G."/>
            <person name="Barrell B.and.Parkhill.J."/>
        </authorList>
    </citation>
    <scope>NUCLEOTIDE SEQUENCE [LARGE SCALE GENOMIC DNA]</scope>
    <source>
        <strain evidence="2 3">630</strain>
    </source>
</reference>
<evidence type="ECO:0000313" key="2">
    <source>
        <dbReference type="EMBL" id="CAJ67741.1"/>
    </source>
</evidence>
<evidence type="ECO:0000259" key="1">
    <source>
        <dbReference type="PROSITE" id="PS50943"/>
    </source>
</evidence>
<dbReference type="eggNOG" id="COG3620">
    <property type="taxonomic scope" value="Bacteria"/>
</dbReference>
<dbReference type="EnsemblBacteria" id="CAJ67741">
    <property type="protein sequence ID" value="CAJ67741"/>
    <property type="gene ID" value="CD630_09071"/>
</dbReference>
<dbReference type="AlphaFoldDB" id="Q18AA0"/>
<gene>
    <name evidence="2" type="ordered locus">CD630_09071</name>
</gene>
<dbReference type="InterPro" id="IPR001387">
    <property type="entry name" value="Cro/C1-type_HTH"/>
</dbReference>
<dbReference type="SUPFAM" id="SSF47413">
    <property type="entry name" value="lambda repressor-like DNA-binding domains"/>
    <property type="match status" value="1"/>
</dbReference>
<dbReference type="EMBL" id="AM180355">
    <property type="protein sequence ID" value="CAJ67741.1"/>
    <property type="molecule type" value="Genomic_DNA"/>
</dbReference>
<dbReference type="InterPro" id="IPR010982">
    <property type="entry name" value="Lambda_DNA-bd_dom_sf"/>
</dbReference>
<evidence type="ECO:0000313" key="3">
    <source>
        <dbReference type="Proteomes" id="UP000001978"/>
    </source>
</evidence>
<sequence length="62" mass="7351">MKELSKFRKNLGLTQKQLAERIGISKSYYSKIEGNFKKPGRGFLEKFKNTFPNEDMNIFFKQ</sequence>
<dbReference type="Gene3D" id="1.10.260.40">
    <property type="entry name" value="lambda repressor-like DNA-binding domains"/>
    <property type="match status" value="1"/>
</dbReference>
<name>Q18AA0_CLOD6</name>
<dbReference type="STRING" id="272563.CD630_09071"/>
<protein>
    <submittedName>
        <fullName evidence="2">Transcriptional regulator, Phage-type</fullName>
    </submittedName>
</protein>
<dbReference type="Proteomes" id="UP000001978">
    <property type="component" value="Chromosome"/>
</dbReference>
<dbReference type="KEGG" id="pdc:CDIF630_01030"/>
<dbReference type="OrthoDB" id="9813152at2"/>
<accession>Q18AA0</accession>
<dbReference type="PATRIC" id="fig|272563.120.peg.934"/>
<dbReference type="CDD" id="cd00093">
    <property type="entry name" value="HTH_XRE"/>
    <property type="match status" value="1"/>
</dbReference>